<dbReference type="AlphaFoldDB" id="A0A178MM83"/>
<dbReference type="Proteomes" id="UP000078543">
    <property type="component" value="Unassembled WGS sequence"/>
</dbReference>
<dbReference type="Pfam" id="PF18765">
    <property type="entry name" value="Polbeta"/>
    <property type="match status" value="1"/>
</dbReference>
<evidence type="ECO:0000259" key="1">
    <source>
        <dbReference type="Pfam" id="PF18765"/>
    </source>
</evidence>
<dbReference type="Gene3D" id="3.30.460.10">
    <property type="entry name" value="Beta Polymerase, domain 2"/>
    <property type="match status" value="1"/>
</dbReference>
<evidence type="ECO:0000313" key="2">
    <source>
        <dbReference type="EMBL" id="OAN49779.1"/>
    </source>
</evidence>
<protein>
    <submittedName>
        <fullName evidence="2">DNA polymerase III subunit beta</fullName>
    </submittedName>
</protein>
<name>A0A178MM83_9PROT</name>
<dbReference type="RefSeq" id="WP_068501273.1">
    <property type="nucleotide sequence ID" value="NZ_LWQU01000144.1"/>
</dbReference>
<evidence type="ECO:0000313" key="3">
    <source>
        <dbReference type="Proteomes" id="UP000078543"/>
    </source>
</evidence>
<proteinExistence type="predicted"/>
<sequence>MRRLEVFGSAAREEDFDPVASDADFLVAFDPVVSDISPLEQYFGLAAALERLLKRPVDLVESGALRNPFILASVYQTREVVYAP</sequence>
<reference evidence="2 3" key="1">
    <citation type="submission" date="2016-04" db="EMBL/GenBank/DDBJ databases">
        <title>Draft genome sequence of freshwater magnetotactic bacteria Magnetospirillum marisnigri SP-1 and Magnetospirillum moscoviense BB-1.</title>
        <authorList>
            <person name="Koziaeva V."/>
            <person name="Dziuba M.V."/>
            <person name="Ivanov T.M."/>
            <person name="Kuznetsov B."/>
            <person name="Grouzdev D.S."/>
        </authorList>
    </citation>
    <scope>NUCLEOTIDE SEQUENCE [LARGE SCALE GENOMIC DNA]</scope>
    <source>
        <strain evidence="2 3">BB-1</strain>
    </source>
</reference>
<accession>A0A178MM83</accession>
<dbReference type="InterPro" id="IPR043519">
    <property type="entry name" value="NT_sf"/>
</dbReference>
<dbReference type="OrthoDB" id="9809323at2"/>
<dbReference type="SUPFAM" id="SSF81301">
    <property type="entry name" value="Nucleotidyltransferase"/>
    <property type="match status" value="1"/>
</dbReference>
<dbReference type="STRING" id="1437059.A6A05_13190"/>
<gene>
    <name evidence="2" type="ORF">A6A05_13190</name>
</gene>
<feature type="domain" description="Polymerase beta nucleotidyltransferase" evidence="1">
    <location>
        <begin position="6"/>
        <end position="82"/>
    </location>
</feature>
<dbReference type="CDD" id="cd05403">
    <property type="entry name" value="NT_KNTase_like"/>
    <property type="match status" value="1"/>
</dbReference>
<organism evidence="2 3">
    <name type="scientific">Magnetospirillum moscoviense</name>
    <dbReference type="NCBI Taxonomy" id="1437059"/>
    <lineage>
        <taxon>Bacteria</taxon>
        <taxon>Pseudomonadati</taxon>
        <taxon>Pseudomonadota</taxon>
        <taxon>Alphaproteobacteria</taxon>
        <taxon>Rhodospirillales</taxon>
        <taxon>Rhodospirillaceae</taxon>
        <taxon>Magnetospirillum</taxon>
    </lineage>
</organism>
<keyword evidence="3" id="KW-1185">Reference proteome</keyword>
<dbReference type="EMBL" id="LWQU01000144">
    <property type="protein sequence ID" value="OAN49779.1"/>
    <property type="molecule type" value="Genomic_DNA"/>
</dbReference>
<dbReference type="InterPro" id="IPR041633">
    <property type="entry name" value="Polbeta"/>
</dbReference>
<comment type="caution">
    <text evidence="2">The sequence shown here is derived from an EMBL/GenBank/DDBJ whole genome shotgun (WGS) entry which is preliminary data.</text>
</comment>